<dbReference type="InterPro" id="IPR036013">
    <property type="entry name" value="Band_7/SPFH_dom_sf"/>
</dbReference>
<comment type="caution">
    <text evidence="1">The sequence shown here is derived from an EMBL/GenBank/DDBJ whole genome shotgun (WGS) entry which is preliminary data.</text>
</comment>
<accession>A0ABR1FP98</accession>
<dbReference type="GO" id="GO:0007005">
    <property type="term" value="P:mitochondrion organization"/>
    <property type="evidence" value="ECO:0007669"/>
    <property type="project" value="TreeGrafter"/>
</dbReference>
<reference evidence="1 2" key="1">
    <citation type="submission" date="2024-03" db="EMBL/GenBank/DDBJ databases">
        <title>Aureococcus anophagefferens CCMP1851 and Kratosvirus quantuckense: Draft genome of a second virus-susceptible host strain in the model system.</title>
        <authorList>
            <person name="Chase E."/>
            <person name="Truchon A.R."/>
            <person name="Schepens W."/>
            <person name="Wilhelm S.W."/>
        </authorList>
    </citation>
    <scope>NUCLEOTIDE SEQUENCE [LARGE SCALE GENOMIC DNA]</scope>
    <source>
        <strain evidence="1 2">CCMP1851</strain>
    </source>
</reference>
<protein>
    <submittedName>
        <fullName evidence="1">Prohibitin</fullName>
    </submittedName>
</protein>
<dbReference type="KEGG" id="aaf:AURANDRAFT_59857"/>
<dbReference type="InterPro" id="IPR001107">
    <property type="entry name" value="Band_7"/>
</dbReference>
<dbReference type="GO" id="GO:0005743">
    <property type="term" value="C:mitochondrial inner membrane"/>
    <property type="evidence" value="ECO:0007669"/>
    <property type="project" value="UniProtKB-SubCell"/>
</dbReference>
<dbReference type="InterPro" id="IPR000163">
    <property type="entry name" value="Prohibitin"/>
</dbReference>
<dbReference type="PRINTS" id="PR00679">
    <property type="entry name" value="PROHIBITIN"/>
</dbReference>
<dbReference type="Gene3D" id="3.30.479.30">
    <property type="entry name" value="Band 7 domain"/>
    <property type="match status" value="1"/>
</dbReference>
<organism evidence="1 2">
    <name type="scientific">Aureococcus anophagefferens</name>
    <name type="common">Harmful bloom alga</name>
    <dbReference type="NCBI Taxonomy" id="44056"/>
    <lineage>
        <taxon>Eukaryota</taxon>
        <taxon>Sar</taxon>
        <taxon>Stramenopiles</taxon>
        <taxon>Ochrophyta</taxon>
        <taxon>Pelagophyceae</taxon>
        <taxon>Pelagomonadales</taxon>
        <taxon>Pelagomonadaceae</taxon>
        <taxon>Aureococcus</taxon>
    </lineage>
</organism>
<dbReference type="SUPFAM" id="SSF117892">
    <property type="entry name" value="Band 7/SPFH domain"/>
    <property type="match status" value="1"/>
</dbReference>
<dbReference type="PANTHER" id="PTHR23222:SF1">
    <property type="entry name" value="PROHIBITIN-2"/>
    <property type="match status" value="1"/>
</dbReference>
<dbReference type="PANTHER" id="PTHR23222">
    <property type="entry name" value="PROHIBITIN"/>
    <property type="match status" value="1"/>
</dbReference>
<sequence length="316" mass="34950">MMRAGLKSFASRRSFATVRDKLNELGSQMPQGGPPTGLVSAVAGISAVGFLGYNSVFTVQGGQRAVLWSRISGVKDAVYAEGMHPRVPLIEYPVPFDVRTRPRNVQSLTGSKDLQMVNITLRVLSKPNTSELAWIYKRLGHDYDDRVLPSIVNEVTKAVVACYNASELLTKREQVSNEIRHRLVVRAADFRIILDDVSITHLSFSHEYTAAVEAKQVAQQDSERARYIVEKAIQEKKSIIVKAEGEAQSARLIGKAIQNNPGFVKLRKIDTAKEIAGTVARSQGKVYLNADSLLINILGNEQLGEDTSAKKRGWFR</sequence>
<keyword evidence="2" id="KW-1185">Reference proteome</keyword>
<gene>
    <name evidence="1" type="primary">PHB2</name>
    <name evidence="1" type="ORF">SO694_0029503</name>
</gene>
<evidence type="ECO:0000313" key="2">
    <source>
        <dbReference type="Proteomes" id="UP001363151"/>
    </source>
</evidence>
<dbReference type="EMBL" id="JBBJCI010000311">
    <property type="protein sequence ID" value="KAK7234735.1"/>
    <property type="molecule type" value="Genomic_DNA"/>
</dbReference>
<evidence type="ECO:0000313" key="1">
    <source>
        <dbReference type="EMBL" id="KAK7234735.1"/>
    </source>
</evidence>
<dbReference type="Proteomes" id="UP001363151">
    <property type="component" value="Unassembled WGS sequence"/>
</dbReference>
<name>A0ABR1FP98_AURAN</name>
<dbReference type="Pfam" id="PF01145">
    <property type="entry name" value="Band_7"/>
    <property type="match status" value="1"/>
</dbReference>
<dbReference type="CDD" id="cd03401">
    <property type="entry name" value="SPFH_prohibitin"/>
    <property type="match status" value="1"/>
</dbReference>
<dbReference type="SMART" id="SM00244">
    <property type="entry name" value="PHB"/>
    <property type="match status" value="1"/>
</dbReference>
<proteinExistence type="predicted"/>